<dbReference type="InterPro" id="IPR026956">
    <property type="entry name" value="D-ser_dehydrat-like_dom"/>
</dbReference>
<comment type="similarity">
    <text evidence="1">Belongs to the DSD1 family.</text>
</comment>
<dbReference type="RefSeq" id="WP_094861250.1">
    <property type="nucleotide sequence ID" value="NZ_NKYE01000002.1"/>
</dbReference>
<evidence type="ECO:0000256" key="2">
    <source>
        <dbReference type="ARBA" id="ARBA00023239"/>
    </source>
</evidence>
<dbReference type="Proteomes" id="UP000242444">
    <property type="component" value="Unassembled WGS sequence"/>
</dbReference>
<dbReference type="Pfam" id="PF01168">
    <property type="entry name" value="Ala_racemase_N"/>
    <property type="match status" value="1"/>
</dbReference>
<dbReference type="GO" id="GO:0008721">
    <property type="term" value="F:D-serine ammonia-lyase activity"/>
    <property type="evidence" value="ECO:0007669"/>
    <property type="project" value="TreeGrafter"/>
</dbReference>
<comment type="caution">
    <text evidence="4">The sequence shown here is derived from an EMBL/GenBank/DDBJ whole genome shotgun (WGS) entry which is preliminary data.</text>
</comment>
<dbReference type="PANTHER" id="PTHR28004:SF2">
    <property type="entry name" value="D-SERINE DEHYDRATASE"/>
    <property type="match status" value="1"/>
</dbReference>
<dbReference type="AlphaFoldDB" id="A0A263D7F0"/>
<name>A0A263D7F0_9PSEU</name>
<dbReference type="SUPFAM" id="SSF51419">
    <property type="entry name" value="PLP-binding barrel"/>
    <property type="match status" value="1"/>
</dbReference>
<proteinExistence type="inferred from homology"/>
<dbReference type="InterPro" id="IPR029066">
    <property type="entry name" value="PLP-binding_barrel"/>
</dbReference>
<dbReference type="InParanoid" id="A0A263D7F0"/>
<feature type="domain" description="D-serine dehydratase-like" evidence="3">
    <location>
        <begin position="263"/>
        <end position="360"/>
    </location>
</feature>
<organism evidence="4 5">
    <name type="scientific">Amycolatopsis antarctica</name>
    <dbReference type="NCBI Taxonomy" id="1854586"/>
    <lineage>
        <taxon>Bacteria</taxon>
        <taxon>Bacillati</taxon>
        <taxon>Actinomycetota</taxon>
        <taxon>Actinomycetes</taxon>
        <taxon>Pseudonocardiales</taxon>
        <taxon>Pseudonocardiaceae</taxon>
        <taxon>Amycolatopsis</taxon>
    </lineage>
</organism>
<gene>
    <name evidence="4" type="ORF">CFN78_04260</name>
</gene>
<evidence type="ECO:0000256" key="1">
    <source>
        <dbReference type="ARBA" id="ARBA00005323"/>
    </source>
</evidence>
<evidence type="ECO:0000313" key="4">
    <source>
        <dbReference type="EMBL" id="OZM74353.1"/>
    </source>
</evidence>
<sequence>MSAPEFPRPSTVDALPTPALLLENTRLERNIAAMARRYDTAGVALRPHVKTSKCWEVARRQLTAGAIGFTCSTPAEVDWLRERGVADLLWAHHPIGPRKVEFAVAAAARGGLTVTLDSPEGAAPLAAAAAAAGVVVPFVLEVNTGHARGGVEPELARERAAAMAAHSSLRLRGVLTHEGQLAGYVGDRPGLERAGREAGTLLSQVAGELRDAGHGIELVSVGSTPGATSAPFAGGVTEARPGTYVYFDANQVRLGSATLDDCALTVLATVISIQRPQRVIIDAGIKAMSSDTIAAAGSLGLVCDQEGRPLPEVTFADGNEEHGFLTGAGAAALRVGDLVRLVPNHACGTTNMWSGLYVVDGPAVTDRWAISARY</sequence>
<dbReference type="InterPro" id="IPR001608">
    <property type="entry name" value="Ala_racemase_N"/>
</dbReference>
<accession>A0A263D7F0</accession>
<dbReference type="InterPro" id="IPR042208">
    <property type="entry name" value="D-ser_dehydrat-like_sf"/>
</dbReference>
<dbReference type="Pfam" id="PF14031">
    <property type="entry name" value="D-ser_dehydrat"/>
    <property type="match status" value="1"/>
</dbReference>
<dbReference type="SMART" id="SM01119">
    <property type="entry name" value="D-ser_dehydrat"/>
    <property type="match status" value="1"/>
</dbReference>
<dbReference type="Gene3D" id="2.40.37.20">
    <property type="entry name" value="D-serine dehydratase-like domain"/>
    <property type="match status" value="1"/>
</dbReference>
<dbReference type="OrthoDB" id="9811417at2"/>
<protein>
    <submittedName>
        <fullName evidence="4">Alanine racemase</fullName>
    </submittedName>
</protein>
<evidence type="ECO:0000313" key="5">
    <source>
        <dbReference type="Proteomes" id="UP000242444"/>
    </source>
</evidence>
<reference evidence="4 5" key="1">
    <citation type="submission" date="2017-07" db="EMBL/GenBank/DDBJ databases">
        <title>Amycolatopsis antarcticus sp. nov., isolated from the surface of an Antarcticus brown macroalga.</title>
        <authorList>
            <person name="Wang J."/>
            <person name="Leiva S."/>
            <person name="Huang J."/>
            <person name="Huang Y."/>
        </authorList>
    </citation>
    <scope>NUCLEOTIDE SEQUENCE [LARGE SCALE GENOMIC DNA]</scope>
    <source>
        <strain evidence="4 5">AU-G6</strain>
    </source>
</reference>
<dbReference type="InterPro" id="IPR051466">
    <property type="entry name" value="D-amino_acid_metab_enzyme"/>
</dbReference>
<evidence type="ECO:0000259" key="3">
    <source>
        <dbReference type="SMART" id="SM01119"/>
    </source>
</evidence>
<dbReference type="GO" id="GO:0036088">
    <property type="term" value="P:D-serine catabolic process"/>
    <property type="evidence" value="ECO:0007669"/>
    <property type="project" value="TreeGrafter"/>
</dbReference>
<dbReference type="PANTHER" id="PTHR28004">
    <property type="entry name" value="ZGC:162816-RELATED"/>
    <property type="match status" value="1"/>
</dbReference>
<dbReference type="EMBL" id="NKYE01000002">
    <property type="protein sequence ID" value="OZM74353.1"/>
    <property type="molecule type" value="Genomic_DNA"/>
</dbReference>
<keyword evidence="2" id="KW-0456">Lyase</keyword>
<dbReference type="Gene3D" id="3.20.20.10">
    <property type="entry name" value="Alanine racemase"/>
    <property type="match status" value="1"/>
</dbReference>
<keyword evidence="5" id="KW-1185">Reference proteome</keyword>